<evidence type="ECO:0008006" key="3">
    <source>
        <dbReference type="Google" id="ProtNLM"/>
    </source>
</evidence>
<sequence>MVRKIFAAFPKLLALQTRISIYLNGITSSRRTNSGSSCVLFLFSDILFSTVKKKNEERIVRLRLRESAPLQTPFGDYCD</sequence>
<organism evidence="1 2">
    <name type="scientific">Caerostris extrusa</name>
    <name type="common">Bark spider</name>
    <name type="synonym">Caerostris bankana</name>
    <dbReference type="NCBI Taxonomy" id="172846"/>
    <lineage>
        <taxon>Eukaryota</taxon>
        <taxon>Metazoa</taxon>
        <taxon>Ecdysozoa</taxon>
        <taxon>Arthropoda</taxon>
        <taxon>Chelicerata</taxon>
        <taxon>Arachnida</taxon>
        <taxon>Araneae</taxon>
        <taxon>Araneomorphae</taxon>
        <taxon>Entelegynae</taxon>
        <taxon>Araneoidea</taxon>
        <taxon>Araneidae</taxon>
        <taxon>Caerostris</taxon>
    </lineage>
</organism>
<comment type="caution">
    <text evidence="1">The sequence shown here is derived from an EMBL/GenBank/DDBJ whole genome shotgun (WGS) entry which is preliminary data.</text>
</comment>
<name>A0AAV4XMV4_CAEEX</name>
<reference evidence="1 2" key="1">
    <citation type="submission" date="2021-06" db="EMBL/GenBank/DDBJ databases">
        <title>Caerostris extrusa draft genome.</title>
        <authorList>
            <person name="Kono N."/>
            <person name="Arakawa K."/>
        </authorList>
    </citation>
    <scope>NUCLEOTIDE SEQUENCE [LARGE SCALE GENOMIC DNA]</scope>
</reference>
<dbReference type="Proteomes" id="UP001054945">
    <property type="component" value="Unassembled WGS sequence"/>
</dbReference>
<evidence type="ECO:0000313" key="1">
    <source>
        <dbReference type="EMBL" id="GIY95073.1"/>
    </source>
</evidence>
<proteinExistence type="predicted"/>
<dbReference type="AlphaFoldDB" id="A0AAV4XMV4"/>
<keyword evidence="2" id="KW-1185">Reference proteome</keyword>
<protein>
    <recommendedName>
        <fullName evidence="3">Secreted protein</fullName>
    </recommendedName>
</protein>
<accession>A0AAV4XMV4</accession>
<evidence type="ECO:0000313" key="2">
    <source>
        <dbReference type="Proteomes" id="UP001054945"/>
    </source>
</evidence>
<dbReference type="EMBL" id="BPLR01017870">
    <property type="protein sequence ID" value="GIY95073.1"/>
    <property type="molecule type" value="Genomic_DNA"/>
</dbReference>
<gene>
    <name evidence="1" type="ORF">CEXT_471531</name>
</gene>